<reference evidence="9" key="1">
    <citation type="submission" date="2020-11" db="EMBL/GenBank/DDBJ databases">
        <authorList>
            <person name="Tran Van P."/>
        </authorList>
    </citation>
    <scope>NUCLEOTIDE SEQUENCE</scope>
</reference>
<dbReference type="GO" id="GO:0016020">
    <property type="term" value="C:membrane"/>
    <property type="evidence" value="ECO:0007669"/>
    <property type="project" value="UniProtKB-SubCell"/>
</dbReference>
<feature type="transmembrane region" description="Helical" evidence="7">
    <location>
        <begin position="916"/>
        <end position="933"/>
    </location>
</feature>
<dbReference type="GO" id="GO:0005524">
    <property type="term" value="F:ATP binding"/>
    <property type="evidence" value="ECO:0007669"/>
    <property type="project" value="UniProtKB-KW"/>
</dbReference>
<dbReference type="GO" id="GO:0016887">
    <property type="term" value="F:ATP hydrolysis activity"/>
    <property type="evidence" value="ECO:0007669"/>
    <property type="project" value="InterPro"/>
</dbReference>
<dbReference type="PANTHER" id="PTHR19229">
    <property type="entry name" value="ATP-BINDING CASSETTE TRANSPORTER SUBFAMILY A ABCA"/>
    <property type="match status" value="1"/>
</dbReference>
<name>A0A7R9GJS0_9CRUS</name>
<dbReference type="InterPro" id="IPR003593">
    <property type="entry name" value="AAA+_ATPase"/>
</dbReference>
<dbReference type="PANTHER" id="PTHR19229:SF274">
    <property type="entry name" value="ABC-TYPE ORGANIC ANION TRANSPORTER ABCA8"/>
    <property type="match status" value="1"/>
</dbReference>
<keyword evidence="3" id="KW-0547">Nucleotide-binding</keyword>
<feature type="transmembrane region" description="Helical" evidence="7">
    <location>
        <begin position="152"/>
        <end position="177"/>
    </location>
</feature>
<evidence type="ECO:0000313" key="10">
    <source>
        <dbReference type="Proteomes" id="UP000678499"/>
    </source>
</evidence>
<dbReference type="SUPFAM" id="SSF52540">
    <property type="entry name" value="P-loop containing nucleoside triphosphate hydrolases"/>
    <property type="match status" value="2"/>
</dbReference>
<dbReference type="InterPro" id="IPR027417">
    <property type="entry name" value="P-loop_NTPase"/>
</dbReference>
<evidence type="ECO:0000256" key="4">
    <source>
        <dbReference type="ARBA" id="ARBA00022840"/>
    </source>
</evidence>
<organism evidence="9">
    <name type="scientific">Notodromas monacha</name>
    <dbReference type="NCBI Taxonomy" id="399045"/>
    <lineage>
        <taxon>Eukaryota</taxon>
        <taxon>Metazoa</taxon>
        <taxon>Ecdysozoa</taxon>
        <taxon>Arthropoda</taxon>
        <taxon>Crustacea</taxon>
        <taxon>Oligostraca</taxon>
        <taxon>Ostracoda</taxon>
        <taxon>Podocopa</taxon>
        <taxon>Podocopida</taxon>
        <taxon>Cypridocopina</taxon>
        <taxon>Cypridoidea</taxon>
        <taxon>Cyprididae</taxon>
        <taxon>Notodromas</taxon>
    </lineage>
</organism>
<keyword evidence="6 7" id="KW-0472">Membrane</keyword>
<dbReference type="InterPro" id="IPR003439">
    <property type="entry name" value="ABC_transporter-like_ATP-bd"/>
</dbReference>
<dbReference type="AlphaFoldDB" id="A0A7R9GJS0"/>
<evidence type="ECO:0000256" key="6">
    <source>
        <dbReference type="ARBA" id="ARBA00023136"/>
    </source>
</evidence>
<dbReference type="InterPro" id="IPR013525">
    <property type="entry name" value="ABC2_TM"/>
</dbReference>
<dbReference type="EMBL" id="CAJPEX010006176">
    <property type="protein sequence ID" value="CAG0923965.1"/>
    <property type="molecule type" value="Genomic_DNA"/>
</dbReference>
<dbReference type="Pfam" id="PF12698">
    <property type="entry name" value="ABC2_membrane_3"/>
    <property type="match status" value="2"/>
</dbReference>
<evidence type="ECO:0000256" key="2">
    <source>
        <dbReference type="ARBA" id="ARBA00022692"/>
    </source>
</evidence>
<feature type="transmembrane region" description="Helical" evidence="7">
    <location>
        <begin position="1026"/>
        <end position="1047"/>
    </location>
</feature>
<evidence type="ECO:0000313" key="9">
    <source>
        <dbReference type="EMBL" id="CAD7283813.1"/>
    </source>
</evidence>
<dbReference type="EMBL" id="OA888213">
    <property type="protein sequence ID" value="CAD7283813.1"/>
    <property type="molecule type" value="Genomic_DNA"/>
</dbReference>
<evidence type="ECO:0000256" key="3">
    <source>
        <dbReference type="ARBA" id="ARBA00022741"/>
    </source>
</evidence>
<keyword evidence="10" id="KW-1185">Reference proteome</keyword>
<feature type="transmembrane region" description="Helical" evidence="7">
    <location>
        <begin position="197"/>
        <end position="218"/>
    </location>
</feature>
<protein>
    <recommendedName>
        <fullName evidence="8">ABC transporter domain-containing protein</fullName>
    </recommendedName>
</protein>
<dbReference type="Pfam" id="PF00005">
    <property type="entry name" value="ABC_tran"/>
    <property type="match status" value="1"/>
</dbReference>
<feature type="transmembrane region" description="Helical" evidence="7">
    <location>
        <begin position="282"/>
        <end position="302"/>
    </location>
</feature>
<keyword evidence="4" id="KW-0067">ATP-binding</keyword>
<dbReference type="OrthoDB" id="6493171at2759"/>
<keyword evidence="5 7" id="KW-1133">Transmembrane helix</keyword>
<feature type="domain" description="ABC transporter" evidence="8">
    <location>
        <begin position="364"/>
        <end position="595"/>
    </location>
</feature>
<feature type="transmembrane region" description="Helical" evidence="7">
    <location>
        <begin position="110"/>
        <end position="132"/>
    </location>
</feature>
<accession>A0A7R9GJS0</accession>
<keyword evidence="2 7" id="KW-0812">Transmembrane</keyword>
<dbReference type="Proteomes" id="UP000678499">
    <property type="component" value="Unassembled WGS sequence"/>
</dbReference>
<dbReference type="GO" id="GO:0140359">
    <property type="term" value="F:ABC-type transporter activity"/>
    <property type="evidence" value="ECO:0007669"/>
    <property type="project" value="InterPro"/>
</dbReference>
<dbReference type="GO" id="GO:0005319">
    <property type="term" value="F:lipid transporter activity"/>
    <property type="evidence" value="ECO:0007669"/>
    <property type="project" value="TreeGrafter"/>
</dbReference>
<evidence type="ECO:0000259" key="8">
    <source>
        <dbReference type="PROSITE" id="PS50893"/>
    </source>
</evidence>
<proteinExistence type="predicted"/>
<evidence type="ECO:0000256" key="7">
    <source>
        <dbReference type="SAM" id="Phobius"/>
    </source>
</evidence>
<feature type="transmembrane region" description="Helical" evidence="7">
    <location>
        <begin position="726"/>
        <end position="746"/>
    </location>
</feature>
<comment type="subcellular location">
    <subcellularLocation>
        <location evidence="1">Membrane</location>
        <topology evidence="1">Multi-pass membrane protein</topology>
    </subcellularLocation>
</comment>
<dbReference type="SMART" id="SM00382">
    <property type="entry name" value="AAA"/>
    <property type="match status" value="1"/>
</dbReference>
<evidence type="ECO:0000256" key="5">
    <source>
        <dbReference type="ARBA" id="ARBA00022989"/>
    </source>
</evidence>
<feature type="transmembrane region" description="Helical" evidence="7">
    <location>
        <begin position="884"/>
        <end position="909"/>
    </location>
</feature>
<dbReference type="Gene3D" id="3.40.50.300">
    <property type="entry name" value="P-loop containing nucleotide triphosphate hydrolases"/>
    <property type="match status" value="2"/>
</dbReference>
<feature type="transmembrane region" description="Helical" evidence="7">
    <location>
        <begin position="224"/>
        <end position="246"/>
    </location>
</feature>
<dbReference type="PROSITE" id="PS50893">
    <property type="entry name" value="ABC_TRANSPORTER_2"/>
    <property type="match status" value="1"/>
</dbReference>
<sequence length="1150" mass="127922">MKAFPGTNVAFIILPHTPPNPKERCYTFVLCTSNAAVDTYLMTETEIRSSAANSYRLQWAMNLVNNENMLKHDEDMISNPDPRQQAIALKLQDAAITYDKFSVSFRRREIFVYVIICTYLFYMPIFLHPLALEKKLGIKDIFRAMGVSRMQYWLSWWTIDGAIVCIITLVILCCLYIPVFSQEPGQHMFSQQPKYLILLLLLAHGFEIIAFTCLIANVCPNSSFGVTVGLLFRLLIASLVSEMAVYGRLFDHPLYALVPSAPMYILMEPARGAASRKNDLEWMAMTSVMVYMVLFCLLACYAEPLVPGKFGEKMSPGYLFDKSYWTGEWGPSVIKDQKEENDKFWRIQEIQQAKRPNVLPDVAIVAENLHKDHAKVSGCSTCRNSTAMKGISFVALDNQITVFLGKNHSGKTTLMHTLAGFCRQSSGSIRVYKKAKETPVGICPYADYLYPELTPREHLYLYGGLREIDWGVVGDETTVLLDIVHLLHRRHDRCGTLSFALRRLVSLLAAVVGRPRLIMIDQPSEGTDRQTQNALWTLLKVLKEDRTIVFTTQSAKEASALGDRIVMIHKGENVISGSMAEIEAALIPGQPAHLVITPAPGRNAADTDILIRTAFPSAFLLPCTIKNDQLIYQYNPRNQAKLLMDQIEAAKGELGVQTVKMGSHDESYEDETAFLLAGEMPTPSAKRPRSFSWAPNPAQNLPDASVSAHLKAELWKKGLVALRRKWLIMFQLAAIILAAIVIMISANKVASDFAVSHLREDSPDSTTSNHAAKLQNADKIITCGKLKDLDKEKTSSAAGEWYAFQVSRLVIPICLLVCSFSWGPTDERVKQTKQLQLIASLKPGIYWLTHFLGDMTLYCLALCLMTLAVLAIDAGTDSILIPYTGVFMLIFVTFGIAGILMAYCASFLFNGRTNSIAALMFLVVVGDVLYYINEVVRGGGRGWLTRTLAVLPTFCVLKATDALARTAFRMQVIQPIITNYTGLAKVLPLEGLDCIGIGGRLDSGTVITIRNLAHTHRAMFEWGNEVSLYLLILAGSSILLLTCLVLFEVFGNFGDFTCGTKQYVRNYEAAVSGRVSDDYVGEEADRIESLVASEKVHEEHLVVANVFKRFQRKLPIRGISFGVHYGECFGLLGVNGAGKTLVFKIVSGWF</sequence>
<dbReference type="InterPro" id="IPR026082">
    <property type="entry name" value="ABCA"/>
</dbReference>
<feature type="transmembrane region" description="Helical" evidence="7">
    <location>
        <begin position="844"/>
        <end position="872"/>
    </location>
</feature>
<gene>
    <name evidence="9" type="ORF">NMOB1V02_LOCUS11424</name>
</gene>
<evidence type="ECO:0000256" key="1">
    <source>
        <dbReference type="ARBA" id="ARBA00004141"/>
    </source>
</evidence>